<name>A0AAV3ZHF1_9GAST</name>
<keyword evidence="3" id="KW-1185">Reference proteome</keyword>
<organism evidence="2 3">
    <name type="scientific">Plakobranchus ocellatus</name>
    <dbReference type="NCBI Taxonomy" id="259542"/>
    <lineage>
        <taxon>Eukaryota</taxon>
        <taxon>Metazoa</taxon>
        <taxon>Spiralia</taxon>
        <taxon>Lophotrochozoa</taxon>
        <taxon>Mollusca</taxon>
        <taxon>Gastropoda</taxon>
        <taxon>Heterobranchia</taxon>
        <taxon>Euthyneura</taxon>
        <taxon>Panpulmonata</taxon>
        <taxon>Sacoglossa</taxon>
        <taxon>Placobranchoidea</taxon>
        <taxon>Plakobranchidae</taxon>
        <taxon>Plakobranchus</taxon>
    </lineage>
</organism>
<accession>A0AAV3ZHF1</accession>
<proteinExistence type="predicted"/>
<evidence type="ECO:0000313" key="3">
    <source>
        <dbReference type="Proteomes" id="UP000735302"/>
    </source>
</evidence>
<sequence length="85" mass="9156">MASTSVFNVEICSVLYVCVYNSRATSNRLTATALIKVQFLSTVSPQESNHRVSDPPSGQGAADGTQICNRRVRADLRAGSLPKRS</sequence>
<reference evidence="2 3" key="1">
    <citation type="journal article" date="2021" name="Elife">
        <title>Chloroplast acquisition without the gene transfer in kleptoplastic sea slugs, Plakobranchus ocellatus.</title>
        <authorList>
            <person name="Maeda T."/>
            <person name="Takahashi S."/>
            <person name="Yoshida T."/>
            <person name="Shimamura S."/>
            <person name="Takaki Y."/>
            <person name="Nagai Y."/>
            <person name="Toyoda A."/>
            <person name="Suzuki Y."/>
            <person name="Arimoto A."/>
            <person name="Ishii H."/>
            <person name="Satoh N."/>
            <person name="Nishiyama T."/>
            <person name="Hasebe M."/>
            <person name="Maruyama T."/>
            <person name="Minagawa J."/>
            <person name="Obokata J."/>
            <person name="Shigenobu S."/>
        </authorList>
    </citation>
    <scope>NUCLEOTIDE SEQUENCE [LARGE SCALE GENOMIC DNA]</scope>
</reference>
<dbReference type="EMBL" id="BLXT01002372">
    <property type="protein sequence ID" value="GFN93813.1"/>
    <property type="molecule type" value="Genomic_DNA"/>
</dbReference>
<evidence type="ECO:0000313" key="2">
    <source>
        <dbReference type="EMBL" id="GFN93813.1"/>
    </source>
</evidence>
<evidence type="ECO:0000256" key="1">
    <source>
        <dbReference type="SAM" id="MobiDB-lite"/>
    </source>
</evidence>
<dbReference type="Proteomes" id="UP000735302">
    <property type="component" value="Unassembled WGS sequence"/>
</dbReference>
<gene>
    <name evidence="2" type="ORF">PoB_002031900</name>
</gene>
<comment type="caution">
    <text evidence="2">The sequence shown here is derived from an EMBL/GenBank/DDBJ whole genome shotgun (WGS) entry which is preliminary data.</text>
</comment>
<dbReference type="AlphaFoldDB" id="A0AAV3ZHF1"/>
<feature type="region of interest" description="Disordered" evidence="1">
    <location>
        <begin position="43"/>
        <end position="67"/>
    </location>
</feature>
<protein>
    <submittedName>
        <fullName evidence="2">Uncharacterized protein</fullName>
    </submittedName>
</protein>